<feature type="compositionally biased region" description="Polar residues" evidence="1">
    <location>
        <begin position="130"/>
        <end position="139"/>
    </location>
</feature>
<evidence type="ECO:0000313" key="3">
    <source>
        <dbReference type="Proteomes" id="UP001152622"/>
    </source>
</evidence>
<dbReference type="EMBL" id="JAINUF010000019">
    <property type="protein sequence ID" value="KAJ8336894.1"/>
    <property type="molecule type" value="Genomic_DNA"/>
</dbReference>
<sequence>MEGSHFTGQTRLIGQESSRCYNPPHADVRAQPGELNRLSFRTSARQEVRHSEGGGQANRRGKVSPRRQGCHRWNVSGRCRASHWTSPLIILAASGRWRDTQSASGRSFSVDEGDLDQRQPRRNGHLLSGPSHTNVNSGEMSAERQEEHQKKHMTAFAFSTQPNSAWPEKTDAGTRKSIVRYTPP</sequence>
<protein>
    <submittedName>
        <fullName evidence="2">Uncharacterized protein</fullName>
    </submittedName>
</protein>
<feature type="region of interest" description="Disordered" evidence="1">
    <location>
        <begin position="1"/>
        <end position="30"/>
    </location>
</feature>
<name>A0A9Q1EDP1_SYNKA</name>
<dbReference type="AlphaFoldDB" id="A0A9Q1EDP1"/>
<reference evidence="2" key="1">
    <citation type="journal article" date="2023" name="Science">
        <title>Genome structures resolve the early diversification of teleost fishes.</title>
        <authorList>
            <person name="Parey E."/>
            <person name="Louis A."/>
            <person name="Montfort J."/>
            <person name="Bouchez O."/>
            <person name="Roques C."/>
            <person name="Iampietro C."/>
            <person name="Lluch J."/>
            <person name="Castinel A."/>
            <person name="Donnadieu C."/>
            <person name="Desvignes T."/>
            <person name="Floi Bucao C."/>
            <person name="Jouanno E."/>
            <person name="Wen M."/>
            <person name="Mejri S."/>
            <person name="Dirks R."/>
            <person name="Jansen H."/>
            <person name="Henkel C."/>
            <person name="Chen W.J."/>
            <person name="Zahm M."/>
            <person name="Cabau C."/>
            <person name="Klopp C."/>
            <person name="Thompson A.W."/>
            <person name="Robinson-Rechavi M."/>
            <person name="Braasch I."/>
            <person name="Lecointre G."/>
            <person name="Bobe J."/>
            <person name="Postlethwait J.H."/>
            <person name="Berthelot C."/>
            <person name="Roest Crollius H."/>
            <person name="Guiguen Y."/>
        </authorList>
    </citation>
    <scope>NUCLEOTIDE SEQUENCE</scope>
    <source>
        <strain evidence="2">WJC10195</strain>
    </source>
</reference>
<feature type="compositionally biased region" description="Polar residues" evidence="1">
    <location>
        <begin position="1"/>
        <end position="20"/>
    </location>
</feature>
<gene>
    <name evidence="2" type="ORF">SKAU_G00381140</name>
</gene>
<evidence type="ECO:0000313" key="2">
    <source>
        <dbReference type="EMBL" id="KAJ8336894.1"/>
    </source>
</evidence>
<accession>A0A9Q1EDP1</accession>
<organism evidence="2 3">
    <name type="scientific">Synaphobranchus kaupii</name>
    <name type="common">Kaup's arrowtooth eel</name>
    <dbReference type="NCBI Taxonomy" id="118154"/>
    <lineage>
        <taxon>Eukaryota</taxon>
        <taxon>Metazoa</taxon>
        <taxon>Chordata</taxon>
        <taxon>Craniata</taxon>
        <taxon>Vertebrata</taxon>
        <taxon>Euteleostomi</taxon>
        <taxon>Actinopterygii</taxon>
        <taxon>Neopterygii</taxon>
        <taxon>Teleostei</taxon>
        <taxon>Anguilliformes</taxon>
        <taxon>Synaphobranchidae</taxon>
        <taxon>Synaphobranchus</taxon>
    </lineage>
</organism>
<feature type="region of interest" description="Disordered" evidence="1">
    <location>
        <begin position="101"/>
        <end position="184"/>
    </location>
</feature>
<feature type="region of interest" description="Disordered" evidence="1">
    <location>
        <begin position="42"/>
        <end position="70"/>
    </location>
</feature>
<proteinExistence type="predicted"/>
<keyword evidence="3" id="KW-1185">Reference proteome</keyword>
<dbReference type="Proteomes" id="UP001152622">
    <property type="component" value="Chromosome 19"/>
</dbReference>
<feature type="compositionally biased region" description="Basic residues" evidence="1">
    <location>
        <begin position="59"/>
        <end position="70"/>
    </location>
</feature>
<evidence type="ECO:0000256" key="1">
    <source>
        <dbReference type="SAM" id="MobiDB-lite"/>
    </source>
</evidence>
<comment type="caution">
    <text evidence="2">The sequence shown here is derived from an EMBL/GenBank/DDBJ whole genome shotgun (WGS) entry which is preliminary data.</text>
</comment>